<dbReference type="FunFam" id="3.40.50.1820:FF:000092">
    <property type="entry name" value="Carboxylic ester hydrolase"/>
    <property type="match status" value="1"/>
</dbReference>
<keyword evidence="2" id="KW-0719">Serine esterase</keyword>
<sequence length="563" mass="64546">LTDHKYFIVPLRSKPRLLVHKIVQYNLGTKLTTVVPTKYGLVKGLQRKTVYDEEPYHAFEGIPYAKPPLGELRFRAPQPPEPWKGIRDCTYLRSKPAQIHVVLHIFEGSEDCLYLNVYAKQLKSEKPLPVMVYLYGGGFQIGEASRDYYSPDYFMKKDIILVTFNYRVGPLGFLSLRDRDLDVPGNAGLKDQVLALRWVRDNIANFNGDPNNVTVMGMSAGAASTQIMMSTEQTRGLFHKAIIMSGSSLCGWANEPDNNWPYRLACHVGYLGSNNEKEVFRFLQKTSAKKLISSRILTQEEKRDYILFPFGPVVEPYVSESCVIAKSHEDTLSTAWGNELPVIMGATSFEGLFCYQSVMHDAAHVLSDFEALIPREVRAVSTAAQLKEHVRRLKLYNFEDATRGQMEFKECLQLLSYKHFWHGVHRTLLARLAYAPTAPTYLYRFDFDSPAYNFYRIMQCGRHERGVSHADDMFYMFYCILSYKLDKASPEYRTIENLIGMWTAFASHGNPNCAQIEPVRWETVEPNAPPKCLNIGAKLQFTNLPESKQLKLWDSFYENLKLY</sequence>
<dbReference type="PANTHER" id="PTHR43142">
    <property type="entry name" value="CARBOXYLIC ESTER HYDROLASE"/>
    <property type="match status" value="1"/>
</dbReference>
<organism evidence="8 9">
    <name type="scientific">Drosophila rubida</name>
    <dbReference type="NCBI Taxonomy" id="30044"/>
    <lineage>
        <taxon>Eukaryota</taxon>
        <taxon>Metazoa</taxon>
        <taxon>Ecdysozoa</taxon>
        <taxon>Arthropoda</taxon>
        <taxon>Hexapoda</taxon>
        <taxon>Insecta</taxon>
        <taxon>Pterygota</taxon>
        <taxon>Neoptera</taxon>
        <taxon>Endopterygota</taxon>
        <taxon>Diptera</taxon>
        <taxon>Brachycera</taxon>
        <taxon>Muscomorpha</taxon>
        <taxon>Ephydroidea</taxon>
        <taxon>Drosophilidae</taxon>
        <taxon>Drosophila</taxon>
    </lineage>
</organism>
<dbReference type="EMBL" id="JAJJHW010003409">
    <property type="protein sequence ID" value="KAH8358458.1"/>
    <property type="molecule type" value="Genomic_DNA"/>
</dbReference>
<dbReference type="PANTHER" id="PTHR43142:SF1">
    <property type="entry name" value="CARBOXYLIC ESTER HYDROLASE"/>
    <property type="match status" value="1"/>
</dbReference>
<keyword evidence="3" id="KW-0378">Hydrolase</keyword>
<dbReference type="InterPro" id="IPR002018">
    <property type="entry name" value="CarbesteraseB"/>
</dbReference>
<evidence type="ECO:0000256" key="1">
    <source>
        <dbReference type="ARBA" id="ARBA00005964"/>
    </source>
</evidence>
<evidence type="ECO:0000256" key="6">
    <source>
        <dbReference type="ARBA" id="ARBA00039155"/>
    </source>
</evidence>
<dbReference type="InterPro" id="IPR029058">
    <property type="entry name" value="AB_hydrolase_fold"/>
</dbReference>
<evidence type="ECO:0000256" key="5">
    <source>
        <dbReference type="ARBA" id="ARBA00023180"/>
    </source>
</evidence>
<name>A0AAD4JRU3_9MUSC</name>
<evidence type="ECO:0000313" key="8">
    <source>
        <dbReference type="EMBL" id="KAH8358458.1"/>
    </source>
</evidence>
<feature type="non-terminal residue" evidence="8">
    <location>
        <position position="1"/>
    </location>
</feature>
<evidence type="ECO:0000256" key="4">
    <source>
        <dbReference type="ARBA" id="ARBA00023157"/>
    </source>
</evidence>
<gene>
    <name evidence="8" type="ORF">KR093_000399</name>
</gene>
<comment type="caution">
    <text evidence="8">The sequence shown here is derived from an EMBL/GenBank/DDBJ whole genome shotgun (WGS) entry which is preliminary data.</text>
</comment>
<dbReference type="SUPFAM" id="SSF53474">
    <property type="entry name" value="alpha/beta-Hydrolases"/>
    <property type="match status" value="1"/>
</dbReference>
<feature type="domain" description="Carboxylesterase type B" evidence="7">
    <location>
        <begin position="33"/>
        <end position="553"/>
    </location>
</feature>
<evidence type="ECO:0000259" key="7">
    <source>
        <dbReference type="Pfam" id="PF00135"/>
    </source>
</evidence>
<dbReference type="EC" id="3.1.1.1" evidence="6"/>
<evidence type="ECO:0000256" key="3">
    <source>
        <dbReference type="ARBA" id="ARBA00022801"/>
    </source>
</evidence>
<dbReference type="Pfam" id="PF00135">
    <property type="entry name" value="COesterase"/>
    <property type="match status" value="1"/>
</dbReference>
<keyword evidence="5" id="KW-0325">Glycoprotein</keyword>
<comment type="similarity">
    <text evidence="1">Belongs to the type-B carboxylesterase/lipase family.</text>
</comment>
<evidence type="ECO:0000256" key="2">
    <source>
        <dbReference type="ARBA" id="ARBA00022487"/>
    </source>
</evidence>
<dbReference type="Proteomes" id="UP001200034">
    <property type="component" value="Unassembled WGS sequence"/>
</dbReference>
<protein>
    <recommendedName>
        <fullName evidence="6">carboxylesterase</fullName>
        <ecNumber evidence="6">3.1.1.1</ecNumber>
    </recommendedName>
</protein>
<dbReference type="Gene3D" id="3.40.50.1820">
    <property type="entry name" value="alpha/beta hydrolase"/>
    <property type="match status" value="1"/>
</dbReference>
<reference evidence="8" key="1">
    <citation type="journal article" date="2021" name="Mol. Ecol. Resour.">
        <title>Phylogenomic analyses of the genus Drosophila reveals genomic signals of climate adaptation.</title>
        <authorList>
            <person name="Li F."/>
            <person name="Rane R.V."/>
            <person name="Luria V."/>
            <person name="Xiong Z."/>
            <person name="Chen J."/>
            <person name="Li Z."/>
            <person name="Catullo R.A."/>
            <person name="Griffin P.C."/>
            <person name="Schiffer M."/>
            <person name="Pearce S."/>
            <person name="Lee S.F."/>
            <person name="McElroy K."/>
            <person name="Stocker A."/>
            <person name="Shirriffs J."/>
            <person name="Cockerell F."/>
            <person name="Coppin C."/>
            <person name="Sgro C.M."/>
            <person name="Karger A."/>
            <person name="Cain J.W."/>
            <person name="Weber J.A."/>
            <person name="Santpere G."/>
            <person name="Kirschner M.W."/>
            <person name="Hoffmann A.A."/>
            <person name="Oakeshott J.G."/>
            <person name="Zhang G."/>
        </authorList>
    </citation>
    <scope>NUCLEOTIDE SEQUENCE</scope>
    <source>
        <strain evidence="8">BGI-SZ-2011g</strain>
    </source>
</reference>
<evidence type="ECO:0000313" key="9">
    <source>
        <dbReference type="Proteomes" id="UP001200034"/>
    </source>
</evidence>
<dbReference type="AlphaFoldDB" id="A0AAD4JRU3"/>
<dbReference type="GO" id="GO:0106435">
    <property type="term" value="F:carboxylesterase activity"/>
    <property type="evidence" value="ECO:0007669"/>
    <property type="project" value="UniProtKB-EC"/>
</dbReference>
<accession>A0AAD4JRU3</accession>
<keyword evidence="4" id="KW-1015">Disulfide bond</keyword>
<proteinExistence type="inferred from homology"/>
<keyword evidence="9" id="KW-1185">Reference proteome</keyword>